<proteinExistence type="predicted"/>
<dbReference type="AlphaFoldDB" id="A0A8J4VY11"/>
<evidence type="ECO:0000313" key="2">
    <source>
        <dbReference type="Proteomes" id="UP000737018"/>
    </source>
</evidence>
<dbReference type="PANTHER" id="PTHR15319">
    <property type="entry name" value="TATA BOX-BINDING PROTEIN ASSOCIATED FACTOR RNA POLYMERASE I SUBUNIT C"/>
    <property type="match status" value="1"/>
</dbReference>
<gene>
    <name evidence="1" type="ORF">CMV_001821</name>
</gene>
<accession>A0A8J4VY11</accession>
<protein>
    <submittedName>
        <fullName evidence="1">Uncharacterized protein</fullName>
    </submittedName>
</protein>
<name>A0A8J4VY11_9ROSI</name>
<dbReference type="Proteomes" id="UP000737018">
    <property type="component" value="Unassembled WGS sequence"/>
</dbReference>
<keyword evidence="2" id="KW-1185">Reference proteome</keyword>
<dbReference type="GO" id="GO:0001164">
    <property type="term" value="F:RNA polymerase I core promoter sequence-specific DNA binding"/>
    <property type="evidence" value="ECO:0007669"/>
    <property type="project" value="TreeGrafter"/>
</dbReference>
<dbReference type="OrthoDB" id="2382881at2759"/>
<reference evidence="1" key="1">
    <citation type="submission" date="2020-03" db="EMBL/GenBank/DDBJ databases">
        <title>Castanea mollissima Vanexum genome sequencing.</title>
        <authorList>
            <person name="Staton M."/>
        </authorList>
    </citation>
    <scope>NUCLEOTIDE SEQUENCE</scope>
    <source>
        <tissue evidence="1">Leaf</tissue>
    </source>
</reference>
<sequence length="888" mass="100635">MELSSEWKTLFPVSSVFKPPLLLTESDSDSKPILGPLFFNPEPKTLSLLFTSPSLPNHATPPFLQTHNLLSSLRLPLSNSLLLFFPTGPNSDRLGFLLLSIKASCFHTWGAKDDDVLHETTGFEYRILRIAVNPNPNPNPFPGNNHNHNHDHSTVAVVGYLLASTLCSVHWFVVQEIHDSAKFPRISCLGSKVFKTSSVVYACWSPHIPEESVVLLESGALFLFDLESCFRKSSSRTSNSNSNSRFRGTKLPVSWAADSGNCKWLSCEFSWHPRILIVARSDAVFLVDLRFDGCAVSCLARVEMLRMYTSVQNERFLTFAMAGSDGFCFALASDSLLVLCDVRKPMMPLLQWAHGLDNPCHINVFRLSELRSNSRDDKYRWASKSGFCIMLGSFRNCEFNLFCYGPAIPTLRGSIVSEVSKVLKTHYAWELPSDLLLSGRECQCGSCLVREEILKDDLPEWIDWQHKKELALGFVILNKDLSAMLSESNEFGGFTLIRLMSSGKLESQSYCASWKLKELHTERFHFKDNSLYILDDEEYKFPRRFKYVKLDKLSAYLNGSLTEVLVSKLKKPCKGPREKESFSSESHEILCEKLKACGFGRSRSPPAVSVVFNDISSPASIHEVALRRLWAGLPMELLQLAYSNYSEFLEVLLDQKKVSLEFLVVPDLPQLPPFFLRRPSCRSNKWSHKVQRDDALVGPVLPLPILLTLHEYRNGHSESEEEAGVFSLEREISLQCDEIKQVASEMALSDSSCELHGDQAVSLADEREDMWGSSQKPKPFCLYHPVAFKCSTMDHVQDNVFKDEKFDNLIFKVPEKKHVPNGLVETVGPELFDDLCPADMRFDTSAKSFGPNELKIYKVLKKKWSKWQDGFNLYQQFCTESKFQKQSA</sequence>
<organism evidence="1 2">
    <name type="scientific">Castanea mollissima</name>
    <name type="common">Chinese chestnut</name>
    <dbReference type="NCBI Taxonomy" id="60419"/>
    <lineage>
        <taxon>Eukaryota</taxon>
        <taxon>Viridiplantae</taxon>
        <taxon>Streptophyta</taxon>
        <taxon>Embryophyta</taxon>
        <taxon>Tracheophyta</taxon>
        <taxon>Spermatophyta</taxon>
        <taxon>Magnoliopsida</taxon>
        <taxon>eudicotyledons</taxon>
        <taxon>Gunneridae</taxon>
        <taxon>Pentapetalae</taxon>
        <taxon>rosids</taxon>
        <taxon>fabids</taxon>
        <taxon>Fagales</taxon>
        <taxon>Fagaceae</taxon>
        <taxon>Castanea</taxon>
    </lineage>
</organism>
<comment type="caution">
    <text evidence="1">The sequence shown here is derived from an EMBL/GenBank/DDBJ whole genome shotgun (WGS) entry which is preliminary data.</text>
</comment>
<dbReference type="EMBL" id="JRKL02000120">
    <property type="protein sequence ID" value="KAF3974877.1"/>
    <property type="molecule type" value="Genomic_DNA"/>
</dbReference>
<dbReference type="InterPro" id="IPR038801">
    <property type="entry name" value="TAF1C"/>
</dbReference>
<evidence type="ECO:0000313" key="1">
    <source>
        <dbReference type="EMBL" id="KAF3974877.1"/>
    </source>
</evidence>
<dbReference type="PANTHER" id="PTHR15319:SF1">
    <property type="entry name" value="TATA BOX-BINDING PROTEIN-ASSOCIATED FACTOR RNA POLYMERASE I SUBUNIT C"/>
    <property type="match status" value="1"/>
</dbReference>
<dbReference type="GO" id="GO:0001650">
    <property type="term" value="C:fibrillar center"/>
    <property type="evidence" value="ECO:0007669"/>
    <property type="project" value="TreeGrafter"/>
</dbReference>